<proteinExistence type="predicted"/>
<name>A0A0A5G0B4_9BACI</name>
<reference evidence="1 2" key="1">
    <citation type="submission" date="2013-08" db="EMBL/GenBank/DDBJ databases">
        <authorList>
            <person name="Huang J."/>
            <person name="Wang G."/>
        </authorList>
    </citation>
    <scope>NUCLEOTIDE SEQUENCE [LARGE SCALE GENOMIC DNA]</scope>
    <source>
        <strain evidence="1 2">BH030004</strain>
    </source>
</reference>
<comment type="caution">
    <text evidence="1">The sequence shown here is derived from an EMBL/GenBank/DDBJ whole genome shotgun (WGS) entry which is preliminary data.</text>
</comment>
<protein>
    <submittedName>
        <fullName evidence="1">Uncharacterized protein</fullName>
    </submittedName>
</protein>
<sequence length="176" mass="20099">MNASYLEIGAYNEKQPLIVNLTGVSIKLSNDVSLPFGEYQHVNQVEFSIEGKSFSLQSGLNIFFRTGGAVEQYVMSFEEQPPKEEAFLHTLHLDVSKPLITIKARYGDEVTKRLPYKGKSEPILLYAPMDLPLDFYHFNGTLFQSLEGYVTKEHSHIIFVLIEHITKPLWGIELNY</sequence>
<dbReference type="OrthoDB" id="2967372at2"/>
<gene>
    <name evidence="1" type="ORF">N783_17295</name>
</gene>
<dbReference type="Proteomes" id="UP000030403">
    <property type="component" value="Unassembled WGS sequence"/>
</dbReference>
<dbReference type="AlphaFoldDB" id="A0A0A5G0B4"/>
<evidence type="ECO:0000313" key="1">
    <source>
        <dbReference type="EMBL" id="KGX84523.1"/>
    </source>
</evidence>
<dbReference type="eggNOG" id="ENOG5030CDV">
    <property type="taxonomic scope" value="Bacteria"/>
</dbReference>
<evidence type="ECO:0000313" key="2">
    <source>
        <dbReference type="Proteomes" id="UP000030403"/>
    </source>
</evidence>
<accession>A0A0A5G0B4</accession>
<keyword evidence="2" id="KW-1185">Reference proteome</keyword>
<dbReference type="EMBL" id="AVPF01000054">
    <property type="protein sequence ID" value="KGX84523.1"/>
    <property type="molecule type" value="Genomic_DNA"/>
</dbReference>
<dbReference type="RefSeq" id="WP_027447280.1">
    <property type="nucleotide sequence ID" value="NZ_AULJ01000056.1"/>
</dbReference>
<organism evidence="1 2">
    <name type="scientific">Pontibacillus marinus BH030004 = DSM 16465</name>
    <dbReference type="NCBI Taxonomy" id="1385511"/>
    <lineage>
        <taxon>Bacteria</taxon>
        <taxon>Bacillati</taxon>
        <taxon>Bacillota</taxon>
        <taxon>Bacilli</taxon>
        <taxon>Bacillales</taxon>
        <taxon>Bacillaceae</taxon>
        <taxon>Pontibacillus</taxon>
    </lineage>
</organism>